<evidence type="ECO:0000256" key="6">
    <source>
        <dbReference type="ARBA" id="ARBA00022692"/>
    </source>
</evidence>
<keyword evidence="13" id="KW-1185">Reference proteome</keyword>
<feature type="transmembrane region" description="Helical" evidence="9">
    <location>
        <begin position="760"/>
        <end position="782"/>
    </location>
</feature>
<dbReference type="EMBL" id="CP024870">
    <property type="protein sequence ID" value="ATX70784.1"/>
    <property type="molecule type" value="Genomic_DNA"/>
</dbReference>
<keyword evidence="8 9" id="KW-0472">Membrane</keyword>
<evidence type="ECO:0000256" key="10">
    <source>
        <dbReference type="SAM" id="Coils"/>
    </source>
</evidence>
<organism evidence="12 13">
    <name type="scientific">Spiroplasma clarkii</name>
    <dbReference type="NCBI Taxonomy" id="2139"/>
    <lineage>
        <taxon>Bacteria</taxon>
        <taxon>Bacillati</taxon>
        <taxon>Mycoplasmatota</taxon>
        <taxon>Mollicutes</taxon>
        <taxon>Entomoplasmatales</taxon>
        <taxon>Spiroplasmataceae</taxon>
        <taxon>Spiroplasma</taxon>
    </lineage>
</organism>
<evidence type="ECO:0000256" key="4">
    <source>
        <dbReference type="ARBA" id="ARBA00022475"/>
    </source>
</evidence>
<evidence type="ECO:0000256" key="5">
    <source>
        <dbReference type="ARBA" id="ARBA00022597"/>
    </source>
</evidence>
<feature type="transmembrane region" description="Helical" evidence="9">
    <location>
        <begin position="387"/>
        <end position="407"/>
    </location>
</feature>
<dbReference type="PANTHER" id="PTHR47314">
    <property type="entry name" value="MALTOSE/MALTODEXTRIN TRANSPORT SYSTEM PERMEASE PROTEIN MALF"/>
    <property type="match status" value="1"/>
</dbReference>
<keyword evidence="5" id="KW-0762">Sugar transport</keyword>
<name>A0A2K8KMK1_9MOLU</name>
<keyword evidence="3 9" id="KW-0813">Transport</keyword>
<dbReference type="Gene3D" id="1.10.3720.10">
    <property type="entry name" value="MetI-like"/>
    <property type="match status" value="1"/>
</dbReference>
<evidence type="ECO:0000256" key="3">
    <source>
        <dbReference type="ARBA" id="ARBA00022448"/>
    </source>
</evidence>
<protein>
    <submittedName>
        <fullName evidence="12">Arabinogalactan oligomer / maltooligosaccharide transport system permease protein</fullName>
    </submittedName>
</protein>
<feature type="domain" description="ABC transmembrane type-1" evidence="11">
    <location>
        <begin position="559"/>
        <end position="783"/>
    </location>
</feature>
<evidence type="ECO:0000313" key="13">
    <source>
        <dbReference type="Proteomes" id="UP000231179"/>
    </source>
</evidence>
<dbReference type="Pfam" id="PF00528">
    <property type="entry name" value="BPD_transp_1"/>
    <property type="match status" value="1"/>
</dbReference>
<feature type="transmembrane region" description="Helical" evidence="9">
    <location>
        <begin position="563"/>
        <end position="585"/>
    </location>
</feature>
<accession>A0A2K8KMK1</accession>
<feature type="transmembrane region" description="Helical" evidence="9">
    <location>
        <begin position="640"/>
        <end position="663"/>
    </location>
</feature>
<dbReference type="PROSITE" id="PS50928">
    <property type="entry name" value="ABC_TM1"/>
    <property type="match status" value="1"/>
</dbReference>
<feature type="coiled-coil region" evidence="10">
    <location>
        <begin position="245"/>
        <end position="283"/>
    </location>
</feature>
<dbReference type="InterPro" id="IPR035906">
    <property type="entry name" value="MetI-like_sf"/>
</dbReference>
<sequence length="795" mass="91374">MEFKNLNDVKEWIDNSPIEVVISQLNDIDKYNYNNSAIGYNEFFINATDFLKTKIKNNFSTYKTNEFNKFLIEKDNKFIIDISKVEEEFQNKDDQYLKNMINISARKQLATMSYQTRVKEIKDFKTFYNKKWLNVLLWEAKQVYKFQNNFINKSYKIAIRKFKEVNMIISNDDTVFYKKSSKYKPEELNDAKKLFKGELKKLGKNEIDKKIEIYKNYQIFDYDIEFAHNYLIFKRDYVQEKNILTQEHNEEIIKLQSELEENKKNKTQINSEIKVKLKKLRNEFKESLKLTTNKNEIDDLKLEYFDSLNNIKFKNSITLIKDKIKFSKSSYKRKLKKNKVMFETNVSNFRDSLPIERGSLIKNLSITLGIIPGVCQFINKQYIKGSLLFFVGLPIAIILLLYSFGIGNVGGNGIFGLIDFGKSAETTDNFFDIDGRFYFVESILGMLLLFIVIAFFAINYYNSWITTKQIKIGGRPSLWMNTRKYLQSQGVPYVLTLPSLIGILLIVVFPVVATFVIAFTDYGKGSDPANPGQYISWIGFDNFKKIFGGQYGSSFVFVFQWTIIWVIFAGFGGIVVGTIFCLLINNERMYGKKIFRLIMILPGAVPGFVMVLLFSILFSSQTFNNFTNKIFGVYGWTTELALARIALIFVNAWLSQTYIFLLFTGVSQGISKDLYDSSKIDGASKPSQTFKITLPILFSQTGPLLIGQFTGAFSNFGIIALFNSNGSVLSSNGELMAGNPGITDILISFVYKITNDQQNYSYGLGAAFIIIFSLFTVSMAFMGMRNMKAFKKGVV</sequence>
<proteinExistence type="inferred from homology"/>
<dbReference type="PANTHER" id="PTHR47314:SF1">
    <property type="entry name" value="MALTOSE_MALTODEXTRIN TRANSPORT SYSTEM PERMEASE PROTEIN MALF"/>
    <property type="match status" value="1"/>
</dbReference>
<keyword evidence="4" id="KW-1003">Cell membrane</keyword>
<keyword evidence="10" id="KW-0175">Coiled coil</keyword>
<comment type="similarity">
    <text evidence="2">Belongs to the binding-protein-dependent transport system permease family. MalFG subfamily.</text>
</comment>
<feature type="transmembrane region" description="Helical" evidence="9">
    <location>
        <begin position="493"/>
        <end position="519"/>
    </location>
</feature>
<keyword evidence="6 9" id="KW-0812">Transmembrane</keyword>
<keyword evidence="7 9" id="KW-1133">Transmembrane helix</keyword>
<dbReference type="GO" id="GO:0015423">
    <property type="term" value="F:ABC-type maltose transporter activity"/>
    <property type="evidence" value="ECO:0007669"/>
    <property type="project" value="TreeGrafter"/>
</dbReference>
<evidence type="ECO:0000256" key="9">
    <source>
        <dbReference type="RuleBase" id="RU363032"/>
    </source>
</evidence>
<evidence type="ECO:0000259" key="11">
    <source>
        <dbReference type="PROSITE" id="PS50928"/>
    </source>
</evidence>
<feature type="transmembrane region" description="Helical" evidence="9">
    <location>
        <begin position="437"/>
        <end position="461"/>
    </location>
</feature>
<feature type="transmembrane region" description="Helical" evidence="9">
    <location>
        <begin position="597"/>
        <end position="620"/>
    </location>
</feature>
<dbReference type="AlphaFoldDB" id="A0A2K8KMK1"/>
<reference evidence="12 13" key="1">
    <citation type="submission" date="2017-11" db="EMBL/GenBank/DDBJ databases">
        <title>Complete genome sequence of Spiroplasma clarkii CN-5 (DSM 19994).</title>
        <authorList>
            <person name="Tsai Y.-M."/>
            <person name="Chang A."/>
            <person name="Lo W.-S."/>
            <person name="Kuo C.-H."/>
        </authorList>
    </citation>
    <scope>NUCLEOTIDE SEQUENCE [LARGE SCALE GENOMIC DNA]</scope>
    <source>
        <strain evidence="12 13">CN-5</strain>
    </source>
</reference>
<dbReference type="Proteomes" id="UP000231179">
    <property type="component" value="Chromosome"/>
</dbReference>
<dbReference type="CDD" id="cd06261">
    <property type="entry name" value="TM_PBP2"/>
    <property type="match status" value="1"/>
</dbReference>
<dbReference type="SUPFAM" id="SSF161098">
    <property type="entry name" value="MetI-like"/>
    <property type="match status" value="1"/>
</dbReference>
<dbReference type="GO" id="GO:1990060">
    <property type="term" value="C:maltose transport complex"/>
    <property type="evidence" value="ECO:0007669"/>
    <property type="project" value="TreeGrafter"/>
</dbReference>
<evidence type="ECO:0000256" key="8">
    <source>
        <dbReference type="ARBA" id="ARBA00023136"/>
    </source>
</evidence>
<evidence type="ECO:0000256" key="1">
    <source>
        <dbReference type="ARBA" id="ARBA00004651"/>
    </source>
</evidence>
<gene>
    <name evidence="12" type="primary">ganP</name>
    <name evidence="12" type="ORF">SCLAR_v1c04600</name>
</gene>
<evidence type="ECO:0000313" key="12">
    <source>
        <dbReference type="EMBL" id="ATX70784.1"/>
    </source>
</evidence>
<evidence type="ECO:0000256" key="7">
    <source>
        <dbReference type="ARBA" id="ARBA00022989"/>
    </source>
</evidence>
<dbReference type="RefSeq" id="WP_100254343.1">
    <property type="nucleotide sequence ID" value="NZ_CP024870.1"/>
</dbReference>
<evidence type="ECO:0000256" key="2">
    <source>
        <dbReference type="ARBA" id="ARBA00009047"/>
    </source>
</evidence>
<comment type="subcellular location">
    <subcellularLocation>
        <location evidence="1 9">Cell membrane</location>
        <topology evidence="1 9">Multi-pass membrane protein</topology>
    </subcellularLocation>
</comment>
<dbReference type="InterPro" id="IPR000515">
    <property type="entry name" value="MetI-like"/>
</dbReference>
<dbReference type="GO" id="GO:0042956">
    <property type="term" value="P:maltodextrin transmembrane transport"/>
    <property type="evidence" value="ECO:0007669"/>
    <property type="project" value="TreeGrafter"/>
</dbReference>